<evidence type="ECO:0000313" key="2">
    <source>
        <dbReference type="Proteomes" id="UP000289340"/>
    </source>
</evidence>
<name>A0A445FSL7_GLYSO</name>
<gene>
    <name evidence="1" type="ORF">D0Y65_048355</name>
</gene>
<sequence length="60" mass="7008">MHHILGTTLYWDSLLLLKMNLLEENATALCRKCSCLVVCLPKEKKIKNCHLDCKWITQYS</sequence>
<dbReference type="Proteomes" id="UP000289340">
    <property type="component" value="Chromosome 18"/>
</dbReference>
<keyword evidence="2" id="KW-1185">Reference proteome</keyword>
<dbReference type="AlphaFoldDB" id="A0A445FSL7"/>
<reference evidence="1 2" key="1">
    <citation type="submission" date="2018-09" db="EMBL/GenBank/DDBJ databases">
        <title>A high-quality reference genome of wild soybean provides a powerful tool to mine soybean genomes.</title>
        <authorList>
            <person name="Xie M."/>
            <person name="Chung C.Y.L."/>
            <person name="Li M.-W."/>
            <person name="Wong F.-L."/>
            <person name="Chan T.-F."/>
            <person name="Lam H.-M."/>
        </authorList>
    </citation>
    <scope>NUCLEOTIDE SEQUENCE [LARGE SCALE GENOMIC DNA]</scope>
    <source>
        <strain evidence="2">cv. W05</strain>
        <tissue evidence="1">Hypocotyl of etiolated seedlings</tissue>
    </source>
</reference>
<proteinExistence type="predicted"/>
<organism evidence="1 2">
    <name type="scientific">Glycine soja</name>
    <name type="common">Wild soybean</name>
    <dbReference type="NCBI Taxonomy" id="3848"/>
    <lineage>
        <taxon>Eukaryota</taxon>
        <taxon>Viridiplantae</taxon>
        <taxon>Streptophyta</taxon>
        <taxon>Embryophyta</taxon>
        <taxon>Tracheophyta</taxon>
        <taxon>Spermatophyta</taxon>
        <taxon>Magnoliopsida</taxon>
        <taxon>eudicotyledons</taxon>
        <taxon>Gunneridae</taxon>
        <taxon>Pentapetalae</taxon>
        <taxon>rosids</taxon>
        <taxon>fabids</taxon>
        <taxon>Fabales</taxon>
        <taxon>Fabaceae</taxon>
        <taxon>Papilionoideae</taxon>
        <taxon>50 kb inversion clade</taxon>
        <taxon>NPAAA clade</taxon>
        <taxon>indigoferoid/millettioid clade</taxon>
        <taxon>Phaseoleae</taxon>
        <taxon>Glycine</taxon>
        <taxon>Glycine subgen. Soja</taxon>
    </lineage>
</organism>
<evidence type="ECO:0000313" key="1">
    <source>
        <dbReference type="EMBL" id="RZB51895.1"/>
    </source>
</evidence>
<accession>A0A445FSL7</accession>
<protein>
    <submittedName>
        <fullName evidence="1">Uncharacterized protein</fullName>
    </submittedName>
</protein>
<dbReference type="EMBL" id="QZWG01000018">
    <property type="protein sequence ID" value="RZB51895.1"/>
    <property type="molecule type" value="Genomic_DNA"/>
</dbReference>
<comment type="caution">
    <text evidence="1">The sequence shown here is derived from an EMBL/GenBank/DDBJ whole genome shotgun (WGS) entry which is preliminary data.</text>
</comment>